<gene>
    <name evidence="1" type="ORF">BTCBT_006622</name>
</gene>
<dbReference type="Proteomes" id="UP000013487">
    <property type="component" value="Unassembled WGS sequence"/>
</dbReference>
<comment type="caution">
    <text evidence="1">The sequence shown here is derived from an EMBL/GenBank/DDBJ whole genome shotgun (WGS) entry which is preliminary data.</text>
</comment>
<proteinExistence type="predicted"/>
<dbReference type="EMBL" id="ARXZ02000037">
    <property type="protein sequence ID" value="ERH97265.1"/>
    <property type="molecule type" value="Genomic_DNA"/>
</dbReference>
<dbReference type="AlphaFoldDB" id="A0AAN4HCN1"/>
<sequence length="186" mass="22106">MHQTSQYQILDTAAKEGIYPLIAQHIPKERNSDREQAVFNFGLHYSMYSLHNIKKMFKNVHALLKQKFAVPVTEESYHRNYLKYQEETLFRKYAYDQGVNLHAYIALEIEMREKLKVRGHKERMIPSDVREWFIEAIDKLPQEKLRVIELPKQFNLLEFMRTFEHLVRAGVTITAPDQVLTALEIK</sequence>
<name>A0AAN4HCN1_BACTU</name>
<accession>A0AAN4HCN1</accession>
<organism evidence="1 2">
    <name type="scientific">Bacillus thuringiensis T01-328</name>
    <dbReference type="NCBI Taxonomy" id="1324966"/>
    <lineage>
        <taxon>Bacteria</taxon>
        <taxon>Bacillati</taxon>
        <taxon>Bacillota</taxon>
        <taxon>Bacilli</taxon>
        <taxon>Bacillales</taxon>
        <taxon>Bacillaceae</taxon>
        <taxon>Bacillus</taxon>
        <taxon>Bacillus cereus group</taxon>
    </lineage>
</organism>
<evidence type="ECO:0000313" key="1">
    <source>
        <dbReference type="EMBL" id="ERH97265.1"/>
    </source>
</evidence>
<protein>
    <submittedName>
        <fullName evidence="1">Uncharacterized protein</fullName>
    </submittedName>
</protein>
<evidence type="ECO:0000313" key="2">
    <source>
        <dbReference type="Proteomes" id="UP000013487"/>
    </source>
</evidence>
<reference evidence="1 2" key="1">
    <citation type="journal article" date="2013" name="Genome Announc.">
        <title>Draft Genome Sequence of Bacillus thuringiensis var. thuringiensis Strain T01-328, a Brazilian Isolate That Produces a Soluble Pesticide Protein, Cry1Ia.</title>
        <authorList>
            <person name="Varani A.M."/>
            <person name="Lemos M.V."/>
            <person name="Fernandes C.C."/>
            <person name="Lemos E.G."/>
            <person name="Alves E.C."/>
            <person name="Desiderio J.A."/>
        </authorList>
    </citation>
    <scope>NUCLEOTIDE SEQUENCE [LARGE SCALE GENOMIC DNA]</scope>
    <source>
        <strain evidence="1 2">T01-328</strain>
    </source>
</reference>